<feature type="transmembrane region" description="Helical" evidence="7">
    <location>
        <begin position="222"/>
        <end position="245"/>
    </location>
</feature>
<feature type="transmembrane region" description="Helical" evidence="7">
    <location>
        <begin position="317"/>
        <end position="339"/>
    </location>
</feature>
<dbReference type="GO" id="GO:0022857">
    <property type="term" value="F:transmembrane transporter activity"/>
    <property type="evidence" value="ECO:0007669"/>
    <property type="project" value="TreeGrafter"/>
</dbReference>
<dbReference type="NCBIfam" id="TIGR00786">
    <property type="entry name" value="dctM"/>
    <property type="match status" value="1"/>
</dbReference>
<evidence type="ECO:0000256" key="5">
    <source>
        <dbReference type="ARBA" id="ARBA00022989"/>
    </source>
</evidence>
<feature type="transmembrane region" description="Helical" evidence="7">
    <location>
        <begin position="49"/>
        <end position="70"/>
    </location>
</feature>
<evidence type="ECO:0000259" key="8">
    <source>
        <dbReference type="Pfam" id="PF06808"/>
    </source>
</evidence>
<organism evidence="9 10">
    <name type="scientific">Kocuria tytonicola</name>
    <dbReference type="NCBI Taxonomy" id="2055946"/>
    <lineage>
        <taxon>Bacteria</taxon>
        <taxon>Bacillati</taxon>
        <taxon>Actinomycetota</taxon>
        <taxon>Actinomycetes</taxon>
        <taxon>Micrococcales</taxon>
        <taxon>Micrococcaceae</taxon>
        <taxon>Kocuria</taxon>
    </lineage>
</organism>
<keyword evidence="5 7" id="KW-1133">Transmembrane helix</keyword>
<evidence type="ECO:0000313" key="9">
    <source>
        <dbReference type="EMBL" id="RLY93821.1"/>
    </source>
</evidence>
<feature type="transmembrane region" description="Helical" evidence="7">
    <location>
        <begin position="102"/>
        <end position="130"/>
    </location>
</feature>
<proteinExistence type="predicted"/>
<evidence type="ECO:0000256" key="6">
    <source>
        <dbReference type="ARBA" id="ARBA00023136"/>
    </source>
</evidence>
<dbReference type="PANTHER" id="PTHR33362">
    <property type="entry name" value="SIALIC ACID TRAP TRANSPORTER PERMEASE PROTEIN SIAT-RELATED"/>
    <property type="match status" value="1"/>
</dbReference>
<evidence type="ECO:0000256" key="3">
    <source>
        <dbReference type="ARBA" id="ARBA00022519"/>
    </source>
</evidence>
<accession>A0A3L9L5H9</accession>
<feature type="transmembrane region" description="Helical" evidence="7">
    <location>
        <begin position="178"/>
        <end position="201"/>
    </location>
</feature>
<feature type="transmembrane region" description="Helical" evidence="7">
    <location>
        <begin position="414"/>
        <end position="434"/>
    </location>
</feature>
<evidence type="ECO:0000313" key="10">
    <source>
        <dbReference type="Proteomes" id="UP000277871"/>
    </source>
</evidence>
<dbReference type="Proteomes" id="UP000277871">
    <property type="component" value="Unassembled WGS sequence"/>
</dbReference>
<gene>
    <name evidence="9" type="ORF">EAE32_00800</name>
</gene>
<dbReference type="InterPro" id="IPR004681">
    <property type="entry name" value="TRAP_DctM"/>
</dbReference>
<protein>
    <submittedName>
        <fullName evidence="9">TRAP transporter large permease</fullName>
    </submittedName>
</protein>
<evidence type="ECO:0000256" key="7">
    <source>
        <dbReference type="SAM" id="Phobius"/>
    </source>
</evidence>
<reference evidence="9 10" key="1">
    <citation type="submission" date="2018-10" db="EMBL/GenBank/DDBJ databases">
        <title>Kocuria tytonicola, new bacteria from the preen glands of American barn owls (Tyto furcata).</title>
        <authorList>
            <person name="Braun M.S."/>
            <person name="Wang E."/>
            <person name="Zimmermann S."/>
            <person name="Boutin S."/>
            <person name="Wagner H."/>
            <person name="Wink M."/>
        </authorList>
    </citation>
    <scope>NUCLEOTIDE SEQUENCE [LARGE SCALE GENOMIC DNA]</scope>
    <source>
        <strain evidence="9 10">473</strain>
    </source>
</reference>
<feature type="transmembrane region" description="Helical" evidence="7">
    <location>
        <begin position="351"/>
        <end position="376"/>
    </location>
</feature>
<evidence type="ECO:0000256" key="1">
    <source>
        <dbReference type="ARBA" id="ARBA00004429"/>
    </source>
</evidence>
<feature type="domain" description="TRAP C4-dicarboxylate transport system permease DctM subunit" evidence="8">
    <location>
        <begin position="13"/>
        <end position="425"/>
    </location>
</feature>
<keyword evidence="10" id="KW-1185">Reference proteome</keyword>
<feature type="transmembrane region" description="Helical" evidence="7">
    <location>
        <begin position="251"/>
        <end position="268"/>
    </location>
</feature>
<comment type="caution">
    <text evidence="9">The sequence shown here is derived from an EMBL/GenBank/DDBJ whole genome shotgun (WGS) entry which is preliminary data.</text>
</comment>
<evidence type="ECO:0000256" key="2">
    <source>
        <dbReference type="ARBA" id="ARBA00022475"/>
    </source>
</evidence>
<dbReference type="PIRSF" id="PIRSF006066">
    <property type="entry name" value="HI0050"/>
    <property type="match status" value="1"/>
</dbReference>
<dbReference type="InterPro" id="IPR010656">
    <property type="entry name" value="DctM"/>
</dbReference>
<keyword evidence="4 7" id="KW-0812">Transmembrane</keyword>
<keyword evidence="6 7" id="KW-0472">Membrane</keyword>
<dbReference type="GO" id="GO:0005886">
    <property type="term" value="C:plasma membrane"/>
    <property type="evidence" value="ECO:0007669"/>
    <property type="project" value="UniProtKB-SubCell"/>
</dbReference>
<name>A0A3L9L5H9_9MICC</name>
<dbReference type="AlphaFoldDB" id="A0A3L9L5H9"/>
<feature type="transmembrane region" description="Helical" evidence="7">
    <location>
        <begin position="280"/>
        <end position="297"/>
    </location>
</feature>
<feature type="transmembrane region" description="Helical" evidence="7">
    <location>
        <begin position="6"/>
        <end position="37"/>
    </location>
</feature>
<comment type="subcellular location">
    <subcellularLocation>
        <location evidence="1">Cell inner membrane</location>
        <topology evidence="1">Multi-pass membrane protein</topology>
    </subcellularLocation>
</comment>
<keyword evidence="3" id="KW-0997">Cell inner membrane</keyword>
<keyword evidence="2" id="KW-1003">Cell membrane</keyword>
<feature type="transmembrane region" description="Helical" evidence="7">
    <location>
        <begin position="142"/>
        <end position="166"/>
    </location>
</feature>
<dbReference type="Pfam" id="PF06808">
    <property type="entry name" value="DctM"/>
    <property type="match status" value="1"/>
</dbReference>
<dbReference type="PANTHER" id="PTHR33362:SF5">
    <property type="entry name" value="C4-DICARBOXYLATE TRAP TRANSPORTER LARGE PERMEASE PROTEIN DCTM"/>
    <property type="match status" value="1"/>
</dbReference>
<sequence length="435" mass="45697">MEWYVFLILFMLGLAVVMLIRVPVGFAMLGLGALAAVFAFGSVEAASRLVGLSLISSVNSFTFSAIPLFILMGEVLFRSRIAHDALDEISLLLRRVPGRLPMVAVAGGGAFGLLSGSTLANTALFGRTLWPQMRDEGYNEKLAVGSILGSGGLAMILPPSALAILWGGIAQIPIGPLLIAGIVPGLLMAVGYAVVVLAWSARTGRVGEMPSARTLGAALRSGLRHLWAPGVIALFVLGLIFTGVATPTETAALGTALAVVLTVVLGRFRWRDLRASAVGTVRTSAAIFFLVLGSTLYSQLMAYMGATQGLVKWSTGLVSNGLMMLALIMVLLIVLGAFIDQASIMLVTAPLLMPIVSAFGWDPLWFSILVLIILQIGNTSPPFGMSLFVMKGVAPELSMGTIYKAALPWIGSDIAVVLVLVGFPALVTFLPALMQ</sequence>
<dbReference type="EMBL" id="RDEX01000001">
    <property type="protein sequence ID" value="RLY93821.1"/>
    <property type="molecule type" value="Genomic_DNA"/>
</dbReference>
<evidence type="ECO:0000256" key="4">
    <source>
        <dbReference type="ARBA" id="ARBA00022692"/>
    </source>
</evidence>
<dbReference type="RefSeq" id="WP_121863857.1">
    <property type="nucleotide sequence ID" value="NZ_RDEX01000001.1"/>
</dbReference>